<comment type="caution">
    <text evidence="2">The sequence shown here is derived from an EMBL/GenBank/DDBJ whole genome shotgun (WGS) entry which is preliminary data.</text>
</comment>
<dbReference type="AlphaFoldDB" id="A0A9W6IJZ8"/>
<evidence type="ECO:0000313" key="2">
    <source>
        <dbReference type="EMBL" id="GLK51633.1"/>
    </source>
</evidence>
<dbReference type="Proteomes" id="UP001143486">
    <property type="component" value="Unassembled WGS sequence"/>
</dbReference>
<keyword evidence="3" id="KW-1185">Reference proteome</keyword>
<dbReference type="RefSeq" id="WP_271186012.1">
    <property type="nucleotide sequence ID" value="NZ_BSFE01000002.1"/>
</dbReference>
<gene>
    <name evidence="2" type="ORF">GCM10017621_11410</name>
</gene>
<reference evidence="2" key="2">
    <citation type="submission" date="2023-01" db="EMBL/GenBank/DDBJ databases">
        <authorList>
            <person name="Sun Q."/>
            <person name="Evtushenko L."/>
        </authorList>
    </citation>
    <scope>NUCLEOTIDE SEQUENCE</scope>
    <source>
        <strain evidence="2">VKM B-1513</strain>
    </source>
</reference>
<evidence type="ECO:0000256" key="1">
    <source>
        <dbReference type="SAM" id="SignalP"/>
    </source>
</evidence>
<proteinExistence type="predicted"/>
<evidence type="ECO:0000313" key="3">
    <source>
        <dbReference type="Proteomes" id="UP001143486"/>
    </source>
</evidence>
<accession>A0A9W6IJZ8</accession>
<feature type="signal peptide" evidence="1">
    <location>
        <begin position="1"/>
        <end position="26"/>
    </location>
</feature>
<organism evidence="2 3">
    <name type="scientific">Maricaulis virginensis</name>
    <dbReference type="NCBI Taxonomy" id="144022"/>
    <lineage>
        <taxon>Bacteria</taxon>
        <taxon>Pseudomonadati</taxon>
        <taxon>Pseudomonadota</taxon>
        <taxon>Alphaproteobacteria</taxon>
        <taxon>Maricaulales</taxon>
        <taxon>Maricaulaceae</taxon>
        <taxon>Maricaulis</taxon>
    </lineage>
</organism>
<name>A0A9W6IJZ8_9PROT</name>
<reference evidence="2" key="1">
    <citation type="journal article" date="2014" name="Int. J. Syst. Evol. Microbiol.">
        <title>Complete genome sequence of Corynebacterium casei LMG S-19264T (=DSM 44701T), isolated from a smear-ripened cheese.</title>
        <authorList>
            <consortium name="US DOE Joint Genome Institute (JGI-PGF)"/>
            <person name="Walter F."/>
            <person name="Albersmeier A."/>
            <person name="Kalinowski J."/>
            <person name="Ruckert C."/>
        </authorList>
    </citation>
    <scope>NUCLEOTIDE SEQUENCE</scope>
    <source>
        <strain evidence="2">VKM B-1513</strain>
    </source>
</reference>
<dbReference type="EMBL" id="BSFE01000002">
    <property type="protein sequence ID" value="GLK51633.1"/>
    <property type="molecule type" value="Genomic_DNA"/>
</dbReference>
<protein>
    <submittedName>
        <fullName evidence="2">Uncharacterized protein</fullName>
    </submittedName>
</protein>
<sequence>MRVSARHAFLIPASAAFALLAAPAQAGGGGGAGGGNCCTPPPPPTCCNHGGGHTVNVPNINIHGGNINVGVNVSSRVNVITNVTTNVNASANANASAGAGAGAMTFIGGGSYTPMTTAPAATAITGLNVVGIEEEAEYEYYEEERTRWVEEWRVVRAVCVDDGGTPHPASRVDADERVGATYSGEIYRCMAGTAMQVTIGWAIEGEYDWNDAATIACRKGEALRHEPGGRLYCEAQEQRRNCNERSLLRRHGPGVKLVYMRREERYTERVRREVERERRERVSMTLMLDGGVGGYR</sequence>
<keyword evidence="1" id="KW-0732">Signal</keyword>
<feature type="chain" id="PRO_5040933429" evidence="1">
    <location>
        <begin position="27"/>
        <end position="296"/>
    </location>
</feature>